<dbReference type="GO" id="GO:0006508">
    <property type="term" value="P:proteolysis"/>
    <property type="evidence" value="ECO:0007669"/>
    <property type="project" value="UniProtKB-KW"/>
</dbReference>
<accession>A0A1B2DZ96</accession>
<dbReference type="Gene3D" id="2.30.30.40">
    <property type="entry name" value="SH3 Domains"/>
    <property type="match status" value="1"/>
</dbReference>
<dbReference type="Gene3D" id="3.90.1720.10">
    <property type="entry name" value="endopeptidase domain like (from Nostoc punctiforme)"/>
    <property type="match status" value="1"/>
</dbReference>
<dbReference type="KEGG" id="pib:BBD41_10730"/>
<dbReference type="PROSITE" id="PS51781">
    <property type="entry name" value="SH3B"/>
    <property type="match status" value="1"/>
</dbReference>
<evidence type="ECO:0000259" key="7">
    <source>
        <dbReference type="PROSITE" id="PS51935"/>
    </source>
</evidence>
<dbReference type="Pfam" id="PF00877">
    <property type="entry name" value="NLPC_P60"/>
    <property type="match status" value="1"/>
</dbReference>
<dbReference type="InterPro" id="IPR003646">
    <property type="entry name" value="SH3-like_bac-type"/>
</dbReference>
<comment type="similarity">
    <text evidence="1">Belongs to the peptidase C40 family.</text>
</comment>
<evidence type="ECO:0000256" key="5">
    <source>
        <dbReference type="SAM" id="MobiDB-lite"/>
    </source>
</evidence>
<keyword evidence="3 8" id="KW-0378">Hydrolase</keyword>
<feature type="compositionally biased region" description="Low complexity" evidence="5">
    <location>
        <begin position="118"/>
        <end position="131"/>
    </location>
</feature>
<evidence type="ECO:0000313" key="8">
    <source>
        <dbReference type="EMBL" id="ANY73023.1"/>
    </source>
</evidence>
<keyword evidence="4" id="KW-0788">Thiol protease</keyword>
<feature type="domain" description="SH3b" evidence="6">
    <location>
        <begin position="55"/>
        <end position="118"/>
    </location>
</feature>
<keyword evidence="2" id="KW-0645">Protease</keyword>
<dbReference type="SUPFAM" id="SSF54001">
    <property type="entry name" value="Cysteine proteinases"/>
    <property type="match status" value="1"/>
</dbReference>
<feature type="domain" description="NlpC/P60" evidence="7">
    <location>
        <begin position="138"/>
        <end position="282"/>
    </location>
</feature>
<organism evidence="8">
    <name type="scientific">Paenibacillus ihbetae</name>
    <dbReference type="NCBI Taxonomy" id="1870820"/>
    <lineage>
        <taxon>Bacteria</taxon>
        <taxon>Bacillati</taxon>
        <taxon>Bacillota</taxon>
        <taxon>Bacilli</taxon>
        <taxon>Bacillales</taxon>
        <taxon>Paenibacillaceae</taxon>
        <taxon>Paenibacillus</taxon>
    </lineage>
</organism>
<dbReference type="GO" id="GO:0008234">
    <property type="term" value="F:cysteine-type peptidase activity"/>
    <property type="evidence" value="ECO:0007669"/>
    <property type="project" value="UniProtKB-KW"/>
</dbReference>
<dbReference type="PROSITE" id="PS51935">
    <property type="entry name" value="NLPC_P60"/>
    <property type="match status" value="1"/>
</dbReference>
<dbReference type="Pfam" id="PF08239">
    <property type="entry name" value="SH3_3"/>
    <property type="match status" value="1"/>
</dbReference>
<evidence type="ECO:0000256" key="2">
    <source>
        <dbReference type="ARBA" id="ARBA00022670"/>
    </source>
</evidence>
<dbReference type="EMBL" id="CP016809">
    <property type="protein sequence ID" value="ANY73023.1"/>
    <property type="molecule type" value="Genomic_DNA"/>
</dbReference>
<evidence type="ECO:0000256" key="1">
    <source>
        <dbReference type="ARBA" id="ARBA00007074"/>
    </source>
</evidence>
<feature type="region of interest" description="Disordered" evidence="5">
    <location>
        <begin position="116"/>
        <end position="137"/>
    </location>
</feature>
<evidence type="ECO:0000259" key="6">
    <source>
        <dbReference type="PROSITE" id="PS51781"/>
    </source>
</evidence>
<dbReference type="SMART" id="SM00287">
    <property type="entry name" value="SH3b"/>
    <property type="match status" value="1"/>
</dbReference>
<proteinExistence type="inferred from homology"/>
<dbReference type="PANTHER" id="PTHR47053:SF1">
    <property type="entry name" value="MUREIN DD-ENDOPEPTIDASE MEPH-RELATED"/>
    <property type="match status" value="1"/>
</dbReference>
<dbReference type="InterPro" id="IPR038765">
    <property type="entry name" value="Papain-like_cys_pep_sf"/>
</dbReference>
<dbReference type="InterPro" id="IPR000064">
    <property type="entry name" value="NLP_P60_dom"/>
</dbReference>
<evidence type="ECO:0000256" key="3">
    <source>
        <dbReference type="ARBA" id="ARBA00022801"/>
    </source>
</evidence>
<reference evidence="8" key="1">
    <citation type="submission" date="2016-08" db="EMBL/GenBank/DDBJ databases">
        <title>Complete Genome Seqeunce of Paenibacillus sp. nov. IHBB 9852 from high altitute lake of Indian trans-Himalayas.</title>
        <authorList>
            <person name="Kiran S."/>
            <person name="Swarnkar M.K."/>
            <person name="Rana A."/>
            <person name="Tewari R."/>
            <person name="Gulati A."/>
        </authorList>
    </citation>
    <scope>NUCLEOTIDE SEQUENCE [LARGE SCALE GENOMIC DNA]</scope>
    <source>
        <strain evidence="8">IHBB 9852</strain>
    </source>
</reference>
<dbReference type="AlphaFoldDB" id="A0A1B2DZ96"/>
<sequence>MTISSFLKSNETGEIHIFSKTSVKRLMAGALLSAAVLGSYGYGSVNEVAAASVQSGASGVASGNVYMRSQPSTSGKVVDRVYKGDSVQILGSSSGWYKIKNSEGKQGYASSKYITQKSGSSNSNSGSGSESAAKPSTNATVEKVISAGMKYLGTPYEFGSNRSSTKTFDCSAFVRRAYMDGAGITLPGNSRTQGQWIKDKGTDVYNISQLKRGDLVFFMSYRGSSASAYAGVNKATQRITHVAIYLGDNKLLHTYSKKSGGVLVGDFSSSWKNRFLYGGSVL</sequence>
<protein>
    <submittedName>
        <fullName evidence="8">Glycoside hydrolase</fullName>
    </submittedName>
</protein>
<evidence type="ECO:0000256" key="4">
    <source>
        <dbReference type="ARBA" id="ARBA00022807"/>
    </source>
</evidence>
<name>A0A1B2DZ96_9BACL</name>
<dbReference type="PANTHER" id="PTHR47053">
    <property type="entry name" value="MUREIN DD-ENDOPEPTIDASE MEPH-RELATED"/>
    <property type="match status" value="1"/>
</dbReference>
<gene>
    <name evidence="8" type="ORF">BBD41_10730</name>
</gene>
<dbReference type="InterPro" id="IPR051202">
    <property type="entry name" value="Peptidase_C40"/>
</dbReference>